<feature type="transmembrane region" description="Helical" evidence="2">
    <location>
        <begin position="6"/>
        <end position="24"/>
    </location>
</feature>
<evidence type="ECO:0000256" key="2">
    <source>
        <dbReference type="SAM" id="Phobius"/>
    </source>
</evidence>
<protein>
    <submittedName>
        <fullName evidence="3">Uncharacterized protein</fullName>
    </submittedName>
</protein>
<keyword evidence="2" id="KW-0472">Membrane</keyword>
<keyword evidence="2" id="KW-1133">Transmembrane helix</keyword>
<gene>
    <name evidence="3" type="ORF">QUW28_05830</name>
</gene>
<keyword evidence="2" id="KW-0812">Transmembrane</keyword>
<comment type="caution">
    <text evidence="3">The sequence shown here is derived from an EMBL/GenBank/DDBJ whole genome shotgun (WGS) entry which is preliminary data.</text>
</comment>
<dbReference type="Proteomes" id="UP001529421">
    <property type="component" value="Unassembled WGS sequence"/>
</dbReference>
<accession>A0ABT7V956</accession>
<evidence type="ECO:0000256" key="1">
    <source>
        <dbReference type="SAM" id="MobiDB-lite"/>
    </source>
</evidence>
<evidence type="ECO:0000313" key="3">
    <source>
        <dbReference type="EMBL" id="MDM8275020.1"/>
    </source>
</evidence>
<organism evidence="3 4">
    <name type="scientific">Enorma phocaeensis</name>
    <dbReference type="NCBI Taxonomy" id="1871019"/>
    <lineage>
        <taxon>Bacteria</taxon>
        <taxon>Bacillati</taxon>
        <taxon>Actinomycetota</taxon>
        <taxon>Coriobacteriia</taxon>
        <taxon>Coriobacteriales</taxon>
        <taxon>Coriobacteriaceae</taxon>
        <taxon>Enorma</taxon>
    </lineage>
</organism>
<keyword evidence="4" id="KW-1185">Reference proteome</keyword>
<feature type="region of interest" description="Disordered" evidence="1">
    <location>
        <begin position="187"/>
        <end position="212"/>
    </location>
</feature>
<evidence type="ECO:0000313" key="4">
    <source>
        <dbReference type="Proteomes" id="UP001529421"/>
    </source>
</evidence>
<name>A0ABT7V956_9ACTN</name>
<dbReference type="RefSeq" id="WP_289545099.1">
    <property type="nucleotide sequence ID" value="NZ_JAUDDZ010000006.1"/>
</dbReference>
<reference evidence="3 4" key="2">
    <citation type="submission" date="2023-06" db="EMBL/GenBank/DDBJ databases">
        <authorList>
            <person name="Zeman M."/>
            <person name="Kubasova T."/>
            <person name="Jahodarova E."/>
            <person name="Nykrynova M."/>
            <person name="Rychlik I."/>
        </authorList>
    </citation>
    <scope>NUCLEOTIDE SEQUENCE [LARGE SCALE GENOMIC DNA]</scope>
    <source>
        <strain evidence="3 4">154_Feed</strain>
    </source>
</reference>
<reference evidence="4" key="1">
    <citation type="submission" date="2023-06" db="EMBL/GenBank/DDBJ databases">
        <title>Identification and characterization of horizontal gene transfer across gut microbiota members of farm animals based on homology search.</title>
        <authorList>
            <person name="Zeman M."/>
            <person name="Kubasova T."/>
            <person name="Jahodarova E."/>
            <person name="Nykrynova M."/>
            <person name="Rychlik I."/>
        </authorList>
    </citation>
    <scope>NUCLEOTIDE SEQUENCE [LARGE SCALE GENOMIC DNA]</scope>
    <source>
        <strain evidence="4">154_Feed</strain>
    </source>
</reference>
<sequence>MDSLNGTLVLVIILFIIWVATVIARRARTNTLQRLLATGQFAEFYRLLGATTTRLLYPGNTLASMNLDALMLQGDDKQTEVLLDRMLRRKLGRRQRMDLVLKAFNFYVGTDEAKRSRELLAEIESWGQQYDPIKYECRQLYDVLIAGKSSHIDEMESQLDSVDTFQRGKLEYLLAVQYEHAGNHAKRDEYLSRAKRDGGLEKTPDATDTPHA</sequence>
<proteinExistence type="predicted"/>
<dbReference type="EMBL" id="JAUDDZ010000006">
    <property type="protein sequence ID" value="MDM8275020.1"/>
    <property type="molecule type" value="Genomic_DNA"/>
</dbReference>